<feature type="active site" evidence="8">
    <location>
        <position position="284"/>
    </location>
</feature>
<dbReference type="InterPro" id="IPR008283">
    <property type="entry name" value="Peptidase_M17_N"/>
</dbReference>
<dbReference type="NCBIfam" id="NF002073">
    <property type="entry name" value="PRK00913.1-2"/>
    <property type="match status" value="1"/>
</dbReference>
<proteinExistence type="inferred from homology"/>
<comment type="cofactor">
    <cofactor evidence="8">
        <name>Mn(2+)</name>
        <dbReference type="ChEBI" id="CHEBI:29035"/>
    </cofactor>
    <text evidence="8">Binds 2 manganese ions per subunit.</text>
</comment>
<dbReference type="InterPro" id="IPR023042">
    <property type="entry name" value="Peptidase_M17_leu_NH2_pept"/>
</dbReference>
<dbReference type="InterPro" id="IPR043472">
    <property type="entry name" value="Macro_dom-like"/>
</dbReference>
<feature type="binding site" evidence="8">
    <location>
        <position position="356"/>
    </location>
    <ligand>
        <name>Mn(2+)</name>
        <dbReference type="ChEBI" id="CHEBI:29035"/>
        <label>1</label>
    </ligand>
</feature>
<feature type="binding site" evidence="8">
    <location>
        <position position="277"/>
    </location>
    <ligand>
        <name>Mn(2+)</name>
        <dbReference type="ChEBI" id="CHEBI:29035"/>
        <label>1</label>
    </ligand>
</feature>
<comment type="catalytic activity">
    <reaction evidence="2 8">
        <text>Release of an N-terminal amino acid, preferentially leucine, but not glutamic or aspartic acids.</text>
        <dbReference type="EC" id="3.4.11.10"/>
    </reaction>
</comment>
<feature type="binding site" evidence="8">
    <location>
        <position position="295"/>
    </location>
    <ligand>
        <name>Mn(2+)</name>
        <dbReference type="ChEBI" id="CHEBI:29035"/>
        <label>2</label>
    </ligand>
</feature>
<dbReference type="RefSeq" id="WP_311555949.1">
    <property type="nucleotide sequence ID" value="NZ_JAVREJ010000005.1"/>
</dbReference>
<comment type="caution">
    <text evidence="10">The sequence shown here is derived from an EMBL/GenBank/DDBJ whole genome shotgun (WGS) entry which is preliminary data.</text>
</comment>
<feature type="binding site" evidence="8">
    <location>
        <position position="356"/>
    </location>
    <ligand>
        <name>Mn(2+)</name>
        <dbReference type="ChEBI" id="CHEBI:29035"/>
        <label>2</label>
    </ligand>
</feature>
<evidence type="ECO:0000313" key="10">
    <source>
        <dbReference type="EMBL" id="MDT0349920.1"/>
    </source>
</evidence>
<keyword evidence="8" id="KW-0963">Cytoplasm</keyword>
<evidence type="ECO:0000256" key="1">
    <source>
        <dbReference type="ARBA" id="ARBA00000135"/>
    </source>
</evidence>
<feature type="active site" evidence="8">
    <location>
        <position position="358"/>
    </location>
</feature>
<keyword evidence="4 8" id="KW-0031">Aminopeptidase</keyword>
<dbReference type="Gene3D" id="3.40.220.10">
    <property type="entry name" value="Leucine Aminopeptidase, subunit E, domain 1"/>
    <property type="match status" value="1"/>
</dbReference>
<dbReference type="PANTHER" id="PTHR11963">
    <property type="entry name" value="LEUCINE AMINOPEPTIDASE-RELATED"/>
    <property type="match status" value="1"/>
</dbReference>
<dbReference type="PRINTS" id="PR00481">
    <property type="entry name" value="LAMNOPPTDASE"/>
</dbReference>
<evidence type="ECO:0000256" key="3">
    <source>
        <dbReference type="ARBA" id="ARBA00009528"/>
    </source>
</evidence>
<feature type="binding site" evidence="8">
    <location>
        <position position="354"/>
    </location>
    <ligand>
        <name>Mn(2+)</name>
        <dbReference type="ChEBI" id="CHEBI:29035"/>
        <label>1</label>
    </ligand>
</feature>
<evidence type="ECO:0000256" key="8">
    <source>
        <dbReference type="HAMAP-Rule" id="MF_00181"/>
    </source>
</evidence>
<dbReference type="EMBL" id="JAVREJ010000005">
    <property type="protein sequence ID" value="MDT0349920.1"/>
    <property type="molecule type" value="Genomic_DNA"/>
</dbReference>
<feature type="domain" description="Cytosol aminopeptidase" evidence="9">
    <location>
        <begin position="352"/>
        <end position="359"/>
    </location>
</feature>
<feature type="binding site" evidence="8">
    <location>
        <position position="277"/>
    </location>
    <ligand>
        <name>Mn(2+)</name>
        <dbReference type="ChEBI" id="CHEBI:29035"/>
        <label>2</label>
    </ligand>
</feature>
<dbReference type="Gene3D" id="3.40.630.10">
    <property type="entry name" value="Zn peptidases"/>
    <property type="match status" value="1"/>
</dbReference>
<keyword evidence="5 8" id="KW-0645">Protease</keyword>
<evidence type="ECO:0000256" key="6">
    <source>
        <dbReference type="ARBA" id="ARBA00022801"/>
    </source>
</evidence>
<protein>
    <recommendedName>
        <fullName evidence="8">Probable cytosol aminopeptidase</fullName>
        <ecNumber evidence="8">3.4.11.1</ecNumber>
    </recommendedName>
    <alternativeName>
        <fullName evidence="8">Leucine aminopeptidase</fullName>
        <shortName evidence="8">LAP</shortName>
        <ecNumber evidence="8">3.4.11.10</ecNumber>
    </alternativeName>
    <alternativeName>
        <fullName evidence="8">Leucyl aminopeptidase</fullName>
    </alternativeName>
</protein>
<dbReference type="GO" id="GO:0004177">
    <property type="term" value="F:aminopeptidase activity"/>
    <property type="evidence" value="ECO:0007669"/>
    <property type="project" value="UniProtKB-KW"/>
</dbReference>
<dbReference type="Pfam" id="PF02789">
    <property type="entry name" value="Peptidase_M17_N"/>
    <property type="match status" value="1"/>
</dbReference>
<dbReference type="SUPFAM" id="SSF52949">
    <property type="entry name" value="Macro domain-like"/>
    <property type="match status" value="1"/>
</dbReference>
<organism evidence="10 11">
    <name type="scientific">Pseudonocardia charpentierae</name>
    <dbReference type="NCBI Taxonomy" id="3075545"/>
    <lineage>
        <taxon>Bacteria</taxon>
        <taxon>Bacillati</taxon>
        <taxon>Actinomycetota</taxon>
        <taxon>Actinomycetes</taxon>
        <taxon>Pseudonocardiales</taxon>
        <taxon>Pseudonocardiaceae</taxon>
        <taxon>Pseudonocardia</taxon>
    </lineage>
</organism>
<evidence type="ECO:0000313" key="11">
    <source>
        <dbReference type="Proteomes" id="UP001183202"/>
    </source>
</evidence>
<dbReference type="InterPro" id="IPR011356">
    <property type="entry name" value="Leucine_aapep/pepB"/>
</dbReference>
<comment type="subcellular location">
    <subcellularLocation>
        <location evidence="8">Cytoplasm</location>
    </subcellularLocation>
</comment>
<keyword evidence="8" id="KW-0479">Metal-binding</keyword>
<feature type="binding site" evidence="8">
    <location>
        <position position="272"/>
    </location>
    <ligand>
        <name>Mn(2+)</name>
        <dbReference type="ChEBI" id="CHEBI:29035"/>
        <label>2</label>
    </ligand>
</feature>
<accession>A0ABU2N7J4</accession>
<name>A0ABU2N7J4_9PSEU</name>
<evidence type="ECO:0000256" key="5">
    <source>
        <dbReference type="ARBA" id="ARBA00022670"/>
    </source>
</evidence>
<dbReference type="PROSITE" id="PS00631">
    <property type="entry name" value="CYTOSOL_AP"/>
    <property type="match status" value="1"/>
</dbReference>
<comment type="catalytic activity">
    <reaction evidence="1 8">
        <text>Release of an N-terminal amino acid, Xaa-|-Yaa-, in which Xaa is preferably Leu, but may be other amino acids including Pro although not Arg or Lys, and Yaa may be Pro. Amino acid amides and methyl esters are also readily hydrolyzed, but rates on arylamides are exceedingly low.</text>
        <dbReference type="EC" id="3.4.11.1"/>
    </reaction>
</comment>
<evidence type="ECO:0000256" key="2">
    <source>
        <dbReference type="ARBA" id="ARBA00000967"/>
    </source>
</evidence>
<reference evidence="11" key="1">
    <citation type="submission" date="2023-07" db="EMBL/GenBank/DDBJ databases">
        <title>30 novel species of actinomycetes from the DSMZ collection.</title>
        <authorList>
            <person name="Nouioui I."/>
        </authorList>
    </citation>
    <scope>NUCLEOTIDE SEQUENCE [LARGE SCALE GENOMIC DNA]</scope>
    <source>
        <strain evidence="11">DSM 45834</strain>
    </source>
</reference>
<sequence length="508" mass="51464">MTELHLLSGTNAAMATADAVVVGVLPARDDDTENGPRLAPGAAAVDAAFDGGLAALLALAGATGRADEVVRVPTRGTITAPLLVAVGVGPTGDEGPTAEQLRRASGAAARALAGTDHAVTTLSWSATDALAAEAVTATAEGTLLGAYAFTEYKNAGGRPAVRRVDLASDAAADDAEAALRRATAVATAVATARDLVNTPPNDLFPESFAARAAALGEAAGLEVEILDDAALAAGGYGGILGVGAGSSRKPRLLRLRWSGGPAPRASVALVGKGVTFDTGGISIKPAPHMDHMTSDMAGAAAVVATTVLAARLELPITVTATVPMAENMPSSTAYRPGDVLRMYGGKTVEVLNTDAEGRLILADAIVRALEDEPDYLIDTATLTGAQLVALGTRTAAVMGSEVFRDRVAVLGRGVGEDAWAMPFPDHLRAELDSRVADIANVTGHRNGGMLAAGIFLREFVHDGLPWAHIDIAGPAFHTSGPYGYTTKGGTGVPVRTLAAVLADIADNG</sequence>
<dbReference type="HAMAP" id="MF_00181">
    <property type="entry name" value="Cytosol_peptidase_M17"/>
    <property type="match status" value="1"/>
</dbReference>
<keyword evidence="6 8" id="KW-0378">Hydrolase</keyword>
<dbReference type="SUPFAM" id="SSF53187">
    <property type="entry name" value="Zn-dependent exopeptidases"/>
    <property type="match status" value="1"/>
</dbReference>
<evidence type="ECO:0000256" key="7">
    <source>
        <dbReference type="ARBA" id="ARBA00049972"/>
    </source>
</evidence>
<dbReference type="Proteomes" id="UP001183202">
    <property type="component" value="Unassembled WGS sequence"/>
</dbReference>
<dbReference type="InterPro" id="IPR000819">
    <property type="entry name" value="Peptidase_M17_C"/>
</dbReference>
<keyword evidence="8" id="KW-0464">Manganese</keyword>
<comment type="function">
    <text evidence="7 8">Presumably involved in the processing and regular turnover of intracellular proteins. Catalyzes the removal of unsubstituted N-terminal amino acids from various peptides.</text>
</comment>
<comment type="similarity">
    <text evidence="3 8">Belongs to the peptidase M17 family.</text>
</comment>
<gene>
    <name evidence="8" type="primary">pepA</name>
    <name evidence="10" type="ORF">RM445_10340</name>
</gene>
<dbReference type="EC" id="3.4.11.1" evidence="8"/>
<keyword evidence="11" id="KW-1185">Reference proteome</keyword>
<dbReference type="CDD" id="cd00433">
    <property type="entry name" value="Peptidase_M17"/>
    <property type="match status" value="1"/>
</dbReference>
<dbReference type="PANTHER" id="PTHR11963:SF23">
    <property type="entry name" value="CYTOSOL AMINOPEPTIDASE"/>
    <property type="match status" value="1"/>
</dbReference>
<evidence type="ECO:0000256" key="4">
    <source>
        <dbReference type="ARBA" id="ARBA00022438"/>
    </source>
</evidence>
<dbReference type="Pfam" id="PF00883">
    <property type="entry name" value="Peptidase_M17"/>
    <property type="match status" value="1"/>
</dbReference>
<dbReference type="EC" id="3.4.11.10" evidence="8"/>
<evidence type="ECO:0000259" key="9">
    <source>
        <dbReference type="PROSITE" id="PS00631"/>
    </source>
</evidence>